<dbReference type="EMBL" id="CAMGZC010000351">
    <property type="protein sequence ID" value="CAI0646666.1"/>
    <property type="molecule type" value="Genomic_DNA"/>
</dbReference>
<name>A0A9W4WIX5_9PEZI</name>
<comment type="caution">
    <text evidence="3">The sequence shown here is derived from an EMBL/GenBank/DDBJ whole genome shotgun (WGS) entry which is preliminary data.</text>
</comment>
<feature type="compositionally biased region" description="Low complexity" evidence="2">
    <location>
        <begin position="57"/>
        <end position="72"/>
    </location>
</feature>
<dbReference type="AlphaFoldDB" id="A0A9W4WIX5"/>
<evidence type="ECO:0000313" key="4">
    <source>
        <dbReference type="Proteomes" id="UP001152533"/>
    </source>
</evidence>
<gene>
    <name evidence="3" type="ORF">CGXH109_LOCUS57411</name>
</gene>
<organism evidence="3 4">
    <name type="scientific">Colletotrichum noveboracense</name>
    <dbReference type="NCBI Taxonomy" id="2664923"/>
    <lineage>
        <taxon>Eukaryota</taxon>
        <taxon>Fungi</taxon>
        <taxon>Dikarya</taxon>
        <taxon>Ascomycota</taxon>
        <taxon>Pezizomycotina</taxon>
        <taxon>Sordariomycetes</taxon>
        <taxon>Hypocreomycetidae</taxon>
        <taxon>Glomerellales</taxon>
        <taxon>Glomerellaceae</taxon>
        <taxon>Colletotrichum</taxon>
        <taxon>Colletotrichum gloeosporioides species complex</taxon>
    </lineage>
</organism>
<feature type="region of interest" description="Disordered" evidence="2">
    <location>
        <begin position="1"/>
        <end position="119"/>
    </location>
</feature>
<dbReference type="Proteomes" id="UP001152533">
    <property type="component" value="Unassembled WGS sequence"/>
</dbReference>
<keyword evidence="1" id="KW-0175">Coiled coil</keyword>
<feature type="compositionally biased region" description="Polar residues" evidence="2">
    <location>
        <begin position="30"/>
        <end position="39"/>
    </location>
</feature>
<feature type="compositionally biased region" description="Polar residues" evidence="2">
    <location>
        <begin position="84"/>
        <end position="95"/>
    </location>
</feature>
<evidence type="ECO:0000256" key="1">
    <source>
        <dbReference type="SAM" id="Coils"/>
    </source>
</evidence>
<feature type="region of interest" description="Disordered" evidence="2">
    <location>
        <begin position="187"/>
        <end position="213"/>
    </location>
</feature>
<feature type="compositionally biased region" description="Polar residues" evidence="2">
    <location>
        <begin position="195"/>
        <end position="209"/>
    </location>
</feature>
<accession>A0A9W4WIX5</accession>
<proteinExistence type="predicted"/>
<feature type="coiled-coil region" evidence="1">
    <location>
        <begin position="635"/>
        <end position="676"/>
    </location>
</feature>
<protein>
    <submittedName>
        <fullName evidence="3">Uncharacterized protein</fullName>
    </submittedName>
</protein>
<keyword evidence="4" id="KW-1185">Reference proteome</keyword>
<evidence type="ECO:0000313" key="3">
    <source>
        <dbReference type="EMBL" id="CAI0646666.1"/>
    </source>
</evidence>
<reference evidence="3" key="1">
    <citation type="submission" date="2022-08" db="EMBL/GenBank/DDBJ databases">
        <authorList>
            <person name="Giroux E."/>
            <person name="Giroux E."/>
        </authorList>
    </citation>
    <scope>NUCLEOTIDE SEQUENCE</scope>
    <source>
        <strain evidence="3">H1091258</strain>
    </source>
</reference>
<sequence length="702" mass="77081">MATPRRRALQTPNATSPGPTLDSITVAGDGSSSPETPTSDDLPDATVGTPNRSRPEASASASASASSARPNRTPGPTPRPFAAETSNRKNNNRSTLDLLWGRNNWNPPPSITGPKPKDQLGVRDTSILCSISNLAVENNVDLPSLYRPGGVIYDAAAALHNPIQWSSKVLSEAYKRLREQYPDTILKRKKHPNVSRLSLSSNPGPQGTPTPLHLTAETQPIVNSQAPVESPGEPMQQPTVRRARSLEAASSLARMLEQRTENIAQAALHFHDRDLAGLTDLQRRCLVQLEGNLPLTIDSMRHLAKCVERRVDHPDAFCADFSYMPGDVDGAIPEALPDGCVDSGTDVLLLPIHHKADDSWSLAICNSESGILECYSPKSSQDRLQSLRDILLPWLDAFFPHADIDMHVLEGTSCEYPADSGVYVLLAIENLMRDSQSWGLFAQLDEPAENLRKVLRQYLSDLTIDARKPKHRQSDGPGPRPTTKRPNSLVAPEQPAAKRPCLARPMDHRARVSASASPARSRESLERVKFMIRQAKVTYQEQFPCLADLQTSVGALEAKLSDFKLEASKWQAASDAKEYIFKEAQSKQESANHDLLDSQQKLDEVLAVAATLEKTPGASTSKSIANILEITRKEVQTCQDDRELAKTRLNDLSNEINEAKEAYWQAQEKLSSAEQDVLTTKDSLDDVAQALQLGKYLEEFTG</sequence>
<feature type="region of interest" description="Disordered" evidence="2">
    <location>
        <begin position="466"/>
        <end position="518"/>
    </location>
</feature>
<evidence type="ECO:0000256" key="2">
    <source>
        <dbReference type="SAM" id="MobiDB-lite"/>
    </source>
</evidence>